<proteinExistence type="predicted"/>
<comment type="caution">
    <text evidence="1">The sequence shown here is derived from an EMBL/GenBank/DDBJ whole genome shotgun (WGS) entry which is preliminary data.</text>
</comment>
<evidence type="ECO:0000313" key="2">
    <source>
        <dbReference type="Proteomes" id="UP000006462"/>
    </source>
</evidence>
<name>A0ABM9ZRS4_9BACT</name>
<sequence length="57" mass="6439">MVGDSFLEMMGGKRLNKCLFVDEIVSPRRDPVNLLFARARETAGKFRGTLFSGGFLW</sequence>
<organism evidence="1 2">
    <name type="scientific">Pyramidobacter piscolens W5455</name>
    <dbReference type="NCBI Taxonomy" id="352165"/>
    <lineage>
        <taxon>Bacteria</taxon>
        <taxon>Thermotogati</taxon>
        <taxon>Synergistota</taxon>
        <taxon>Synergistia</taxon>
        <taxon>Synergistales</taxon>
        <taxon>Dethiosulfovibrionaceae</taxon>
        <taxon>Pyramidobacter</taxon>
    </lineage>
</organism>
<accession>A0ABM9ZRS4</accession>
<evidence type="ECO:0000313" key="1">
    <source>
        <dbReference type="EMBL" id="EFB89604.1"/>
    </source>
</evidence>
<reference evidence="1 2" key="1">
    <citation type="submission" date="2009-12" db="EMBL/GenBank/DDBJ databases">
        <authorList>
            <person name="Shrivastava S."/>
            <person name="Madupu R."/>
            <person name="Durkin A.S."/>
            <person name="Torralba M."/>
            <person name="Methe B."/>
            <person name="Sutton G.G."/>
            <person name="Strausberg R.L."/>
            <person name="Nelson K.E."/>
        </authorList>
    </citation>
    <scope>NUCLEOTIDE SEQUENCE [LARGE SCALE GENOMIC DNA]</scope>
    <source>
        <strain evidence="1 2">W5455</strain>
    </source>
</reference>
<gene>
    <name evidence="1" type="ORF">HMPREF7215_0980</name>
</gene>
<dbReference type="Proteomes" id="UP000006462">
    <property type="component" value="Unassembled WGS sequence"/>
</dbReference>
<keyword evidence="2" id="KW-1185">Reference proteome</keyword>
<protein>
    <submittedName>
        <fullName evidence="1">Uncharacterized protein</fullName>
    </submittedName>
</protein>
<dbReference type="EMBL" id="ADFP01000124">
    <property type="protein sequence ID" value="EFB89604.1"/>
    <property type="molecule type" value="Genomic_DNA"/>
</dbReference>